<comment type="caution">
    <text evidence="2">The sequence shown here is derived from an EMBL/GenBank/DDBJ whole genome shotgun (WGS) entry which is preliminary data.</text>
</comment>
<sequence>MEQIFKKTSIPKKNMSKKILLIGGAGFIGFHLTKALFKKGHSVVIVDKEKGIDANNKEAMQEVFKREKPEIVYHLAGAIDLKRGGRDSGIERTKIICDCCKKYNVEKLIFFSSGGAIYFNSQSEYAKASLKTEKHIQKKLDSFIILRLGNVYGPGQWKEGIIPQILLNKDLIIKGNGDQTRNFVYVDDVVKVAILAMENNNKGIYNIDSGQEHSLNQVIDLIRKLTGSIINPIYDGKQDISAKAFDIEKTKKDFNWNPKIGLEQGLKETIKYYGY</sequence>
<dbReference type="AlphaFoldDB" id="A0A1G2DVY6"/>
<dbReference type="PANTHER" id="PTHR43245">
    <property type="entry name" value="BIFUNCTIONAL POLYMYXIN RESISTANCE PROTEIN ARNA"/>
    <property type="match status" value="1"/>
</dbReference>
<dbReference type="InterPro" id="IPR036291">
    <property type="entry name" value="NAD(P)-bd_dom_sf"/>
</dbReference>
<dbReference type="InterPro" id="IPR050177">
    <property type="entry name" value="Lipid_A_modif_metabolic_enz"/>
</dbReference>
<reference evidence="2 3" key="1">
    <citation type="journal article" date="2016" name="Nat. Commun.">
        <title>Thousands of microbial genomes shed light on interconnected biogeochemical processes in an aquifer system.</title>
        <authorList>
            <person name="Anantharaman K."/>
            <person name="Brown C.T."/>
            <person name="Hug L.A."/>
            <person name="Sharon I."/>
            <person name="Castelle C.J."/>
            <person name="Probst A.J."/>
            <person name="Thomas B.C."/>
            <person name="Singh A."/>
            <person name="Wilkins M.J."/>
            <person name="Karaoz U."/>
            <person name="Brodie E.L."/>
            <person name="Williams K.H."/>
            <person name="Hubbard S.S."/>
            <person name="Banfield J.F."/>
        </authorList>
    </citation>
    <scope>NUCLEOTIDE SEQUENCE [LARGE SCALE GENOMIC DNA]</scope>
</reference>
<dbReference type="InterPro" id="IPR001509">
    <property type="entry name" value="Epimerase_deHydtase"/>
</dbReference>
<dbReference type="Gene3D" id="3.40.50.720">
    <property type="entry name" value="NAD(P)-binding Rossmann-like Domain"/>
    <property type="match status" value="1"/>
</dbReference>
<accession>A0A1G2DVY6</accession>
<dbReference type="PANTHER" id="PTHR43245:SF13">
    <property type="entry name" value="UDP-D-APIOSE_UDP-D-XYLOSE SYNTHASE 2"/>
    <property type="match status" value="1"/>
</dbReference>
<dbReference type="Pfam" id="PF01370">
    <property type="entry name" value="Epimerase"/>
    <property type="match status" value="1"/>
</dbReference>
<proteinExistence type="predicted"/>
<gene>
    <name evidence="2" type="ORF">A2V72_01955</name>
</gene>
<dbReference type="SUPFAM" id="SSF51735">
    <property type="entry name" value="NAD(P)-binding Rossmann-fold domains"/>
    <property type="match status" value="1"/>
</dbReference>
<evidence type="ECO:0000259" key="1">
    <source>
        <dbReference type="Pfam" id="PF01370"/>
    </source>
</evidence>
<feature type="domain" description="NAD-dependent epimerase/dehydratase" evidence="1">
    <location>
        <begin position="19"/>
        <end position="207"/>
    </location>
</feature>
<dbReference type="Proteomes" id="UP000178893">
    <property type="component" value="Unassembled WGS sequence"/>
</dbReference>
<evidence type="ECO:0000313" key="3">
    <source>
        <dbReference type="Proteomes" id="UP000178893"/>
    </source>
</evidence>
<protein>
    <recommendedName>
        <fullName evidence="1">NAD-dependent epimerase/dehydratase domain-containing protein</fullName>
    </recommendedName>
</protein>
<dbReference type="EMBL" id="MHLW01000026">
    <property type="protein sequence ID" value="OGZ17784.1"/>
    <property type="molecule type" value="Genomic_DNA"/>
</dbReference>
<evidence type="ECO:0000313" key="2">
    <source>
        <dbReference type="EMBL" id="OGZ17784.1"/>
    </source>
</evidence>
<organism evidence="2 3">
    <name type="scientific">Candidatus Nealsonbacteria bacterium RBG_13_37_56</name>
    <dbReference type="NCBI Taxonomy" id="1801661"/>
    <lineage>
        <taxon>Bacteria</taxon>
        <taxon>Candidatus Nealsoniibacteriota</taxon>
    </lineage>
</organism>
<name>A0A1G2DVY6_9BACT</name>